<dbReference type="InterPro" id="IPR035892">
    <property type="entry name" value="C2_domain_sf"/>
</dbReference>
<dbReference type="SMART" id="SM00239">
    <property type="entry name" value="C2"/>
    <property type="match status" value="2"/>
</dbReference>
<dbReference type="PROSITE" id="PS50004">
    <property type="entry name" value="C2"/>
    <property type="match status" value="2"/>
</dbReference>
<name>A0AAN7U4Z6_9MYCE</name>
<dbReference type="CDD" id="cd04048">
    <property type="entry name" value="C2A_Copine"/>
    <property type="match status" value="1"/>
</dbReference>
<dbReference type="Pfam" id="PF00168">
    <property type="entry name" value="C2"/>
    <property type="match status" value="2"/>
</dbReference>
<reference evidence="5 6" key="1">
    <citation type="submission" date="2023-11" db="EMBL/GenBank/DDBJ databases">
        <title>Dfirmibasis_genome.</title>
        <authorList>
            <person name="Edelbroek B."/>
            <person name="Kjellin J."/>
            <person name="Jerlstrom-Hultqvist J."/>
            <person name="Soderbom F."/>
        </authorList>
    </citation>
    <scope>NUCLEOTIDE SEQUENCE [LARGE SCALE GENOMIC DNA]</scope>
    <source>
        <strain evidence="5 6">TNS-C-14</strain>
    </source>
</reference>
<protein>
    <recommendedName>
        <fullName evidence="4">C2 domain-containing protein</fullName>
    </recommendedName>
</protein>
<accession>A0AAN7U4Z6</accession>
<dbReference type="Gene3D" id="2.60.40.150">
    <property type="entry name" value="C2 domain"/>
    <property type="match status" value="2"/>
</dbReference>
<dbReference type="CDD" id="cd04047">
    <property type="entry name" value="C2B_Copine"/>
    <property type="match status" value="1"/>
</dbReference>
<comment type="caution">
    <text evidence="5">The sequence shown here is derived from an EMBL/GenBank/DDBJ whole genome shotgun (WGS) entry which is preliminary data.</text>
</comment>
<feature type="domain" description="C2" evidence="4">
    <location>
        <begin position="116"/>
        <end position="246"/>
    </location>
</feature>
<dbReference type="FunFam" id="2.60.40.150:FF:000326">
    <property type="entry name" value="Copine i-like protein"/>
    <property type="match status" value="1"/>
</dbReference>
<feature type="region of interest" description="Disordered" evidence="3">
    <location>
        <begin position="539"/>
        <end position="579"/>
    </location>
</feature>
<dbReference type="PANTHER" id="PTHR10857:SF106">
    <property type="entry name" value="C2 DOMAIN-CONTAINING PROTEIN"/>
    <property type="match status" value="1"/>
</dbReference>
<dbReference type="GO" id="GO:0005886">
    <property type="term" value="C:plasma membrane"/>
    <property type="evidence" value="ECO:0007669"/>
    <property type="project" value="TreeGrafter"/>
</dbReference>
<dbReference type="InterPro" id="IPR045052">
    <property type="entry name" value="Copine"/>
</dbReference>
<keyword evidence="2" id="KW-0677">Repeat</keyword>
<dbReference type="SUPFAM" id="SSF49562">
    <property type="entry name" value="C2 domain (Calcium/lipid-binding domain, CaLB)"/>
    <property type="match status" value="2"/>
</dbReference>
<evidence type="ECO:0000256" key="1">
    <source>
        <dbReference type="ARBA" id="ARBA00009048"/>
    </source>
</evidence>
<dbReference type="InterPro" id="IPR002035">
    <property type="entry name" value="VWF_A"/>
</dbReference>
<dbReference type="GO" id="GO:0005829">
    <property type="term" value="C:cytosol"/>
    <property type="evidence" value="ECO:0007669"/>
    <property type="project" value="UniProtKB-ARBA"/>
</dbReference>
<sequence>MNLKPPTSKVELRIKCHKILDKDTLSKSDPRASVYEKDRSGQYRLVGKTETIQNQLNPEFKTPIVIDYRFEEIQNLKFEIHDVDKNDEDFIGDASCTLTSILSKPGQTVCLQLLTKHGKHAGSMTVIAEEIKNTLQTIKFNLIGKKFDKKDLFGAGCDPYVIISRKVPSTNTFVKIYESPVQKGTLNPVFSNIEMKLEDLCGGDMQREIKFEFYDWDRIGKHDYIGEFHTNAQELLQPNQAYNVINSHKQEKKSGYKNSGTVSVSDAVIEREYNFLEYIMGGCQMNLILGIDCTASNGDPSNPHSLHYKNAKGLNQYANAICSVGNVVVPYTTSPLIPVYGFGGIMPGQSEVSHCFPMTLNPSNTLCCGVNGVLDCYYDNISKIQLHGPTYFAPLINMAARYASQGQSQSNQKYTILMIITDGEILDAENTIDAIVKSSGLPLSIIIVGVGNADFTNMNILDGDDAVLQSGGVRAERDIVQFVAMRDFINRPNELAAEVLREIPTQFLSFMKKYKFRPNPPPPPPPVVLGAPPQYDNPITTTTNTGIDLSKGGSPSSGGVNLTKDDGSSSPSSIDLNKGSVVDITKGVSNVSLEKY</sequence>
<dbReference type="SMART" id="SM00327">
    <property type="entry name" value="VWA"/>
    <property type="match status" value="1"/>
</dbReference>
<dbReference type="GO" id="GO:0005544">
    <property type="term" value="F:calcium-dependent phospholipid binding"/>
    <property type="evidence" value="ECO:0007669"/>
    <property type="project" value="InterPro"/>
</dbReference>
<evidence type="ECO:0000256" key="3">
    <source>
        <dbReference type="SAM" id="MobiDB-lite"/>
    </source>
</evidence>
<feature type="compositionally biased region" description="Polar residues" evidence="3">
    <location>
        <begin position="539"/>
        <end position="560"/>
    </location>
</feature>
<evidence type="ECO:0000313" key="6">
    <source>
        <dbReference type="Proteomes" id="UP001344447"/>
    </source>
</evidence>
<comment type="similarity">
    <text evidence="1">Belongs to the copine family.</text>
</comment>
<evidence type="ECO:0000259" key="4">
    <source>
        <dbReference type="PROSITE" id="PS50004"/>
    </source>
</evidence>
<dbReference type="SUPFAM" id="SSF53300">
    <property type="entry name" value="vWA-like"/>
    <property type="match status" value="1"/>
</dbReference>
<organism evidence="5 6">
    <name type="scientific">Dictyostelium firmibasis</name>
    <dbReference type="NCBI Taxonomy" id="79012"/>
    <lineage>
        <taxon>Eukaryota</taxon>
        <taxon>Amoebozoa</taxon>
        <taxon>Evosea</taxon>
        <taxon>Eumycetozoa</taxon>
        <taxon>Dictyostelia</taxon>
        <taxon>Dictyosteliales</taxon>
        <taxon>Dictyosteliaceae</taxon>
        <taxon>Dictyostelium</taxon>
    </lineage>
</organism>
<dbReference type="FunFam" id="2.60.40.150:FF:000351">
    <property type="entry name" value="Copine-A"/>
    <property type="match status" value="1"/>
</dbReference>
<proteinExistence type="inferred from homology"/>
<dbReference type="Pfam" id="PF07002">
    <property type="entry name" value="Copine"/>
    <property type="match status" value="1"/>
</dbReference>
<dbReference type="PANTHER" id="PTHR10857">
    <property type="entry name" value="COPINE"/>
    <property type="match status" value="1"/>
</dbReference>
<dbReference type="EMBL" id="JAVFKY010000001">
    <property type="protein sequence ID" value="KAK5582113.1"/>
    <property type="molecule type" value="Genomic_DNA"/>
</dbReference>
<keyword evidence="6" id="KW-1185">Reference proteome</keyword>
<dbReference type="GO" id="GO:0071277">
    <property type="term" value="P:cellular response to calcium ion"/>
    <property type="evidence" value="ECO:0007669"/>
    <property type="project" value="TreeGrafter"/>
</dbReference>
<dbReference type="AlphaFoldDB" id="A0AAN7U4Z6"/>
<feature type="domain" description="C2" evidence="4">
    <location>
        <begin position="1"/>
        <end position="111"/>
    </location>
</feature>
<evidence type="ECO:0000313" key="5">
    <source>
        <dbReference type="EMBL" id="KAK5582113.1"/>
    </source>
</evidence>
<dbReference type="InterPro" id="IPR037768">
    <property type="entry name" value="C2B_Copine"/>
</dbReference>
<dbReference type="Proteomes" id="UP001344447">
    <property type="component" value="Unassembled WGS sequence"/>
</dbReference>
<dbReference type="InterPro" id="IPR000008">
    <property type="entry name" value="C2_dom"/>
</dbReference>
<dbReference type="InterPro" id="IPR036465">
    <property type="entry name" value="vWFA_dom_sf"/>
</dbReference>
<gene>
    <name evidence="5" type="ORF">RB653_003696</name>
</gene>
<evidence type="ECO:0000256" key="2">
    <source>
        <dbReference type="ARBA" id="ARBA00022737"/>
    </source>
</evidence>
<dbReference type="InterPro" id="IPR010734">
    <property type="entry name" value="Copine_C"/>
</dbReference>